<evidence type="ECO:0000313" key="7">
    <source>
        <dbReference type="Proteomes" id="UP000019384"/>
    </source>
</evidence>
<dbReference type="InterPro" id="IPR028144">
    <property type="entry name" value="CYSTM_dom"/>
</dbReference>
<evidence type="ECO:0000256" key="1">
    <source>
        <dbReference type="ARBA" id="ARBA00004370"/>
    </source>
</evidence>
<evidence type="ECO:0000256" key="2">
    <source>
        <dbReference type="ARBA" id="ARBA00009444"/>
    </source>
</evidence>
<evidence type="ECO:0000256" key="3">
    <source>
        <dbReference type="ARBA" id="ARBA00023136"/>
    </source>
</evidence>
<feature type="compositionally biased region" description="Polar residues" evidence="4">
    <location>
        <begin position="14"/>
        <end position="32"/>
    </location>
</feature>
<protein>
    <recommendedName>
        <fullName evidence="5">Cysteine-rich transmembrane domain-containing protein</fullName>
    </recommendedName>
</protein>
<dbReference type="STRING" id="1382522.W6MFM6"/>
<evidence type="ECO:0000259" key="5">
    <source>
        <dbReference type="Pfam" id="PF12734"/>
    </source>
</evidence>
<proteinExistence type="inferred from homology"/>
<accession>W6MFM6</accession>
<name>W6MFM6_9ASCO</name>
<dbReference type="GeneID" id="34517821"/>
<gene>
    <name evidence="6" type="ORF">KUCA_T00000378001</name>
</gene>
<comment type="subcellular location">
    <subcellularLocation>
        <location evidence="1">Membrane</location>
    </subcellularLocation>
</comment>
<dbReference type="Pfam" id="PF12734">
    <property type="entry name" value="CYSTM"/>
    <property type="match status" value="1"/>
</dbReference>
<dbReference type="OrthoDB" id="4095974at2759"/>
<keyword evidence="7" id="KW-1185">Reference proteome</keyword>
<dbReference type="Proteomes" id="UP000019384">
    <property type="component" value="Unassembled WGS sequence"/>
</dbReference>
<dbReference type="EMBL" id="HG793125">
    <property type="protein sequence ID" value="CDK24416.1"/>
    <property type="molecule type" value="Genomic_DNA"/>
</dbReference>
<feature type="domain" description="Cysteine-rich transmembrane" evidence="5">
    <location>
        <begin position="74"/>
        <end position="108"/>
    </location>
</feature>
<reference evidence="6" key="1">
    <citation type="submission" date="2013-12" db="EMBL/GenBank/DDBJ databases">
        <authorList>
            <person name="Genoscope - CEA"/>
        </authorList>
    </citation>
    <scope>NUCLEOTIDE SEQUENCE</scope>
    <source>
        <strain evidence="6">CBS 1993</strain>
    </source>
</reference>
<dbReference type="GO" id="GO:0016020">
    <property type="term" value="C:membrane"/>
    <property type="evidence" value="ECO:0007669"/>
    <property type="project" value="UniProtKB-SubCell"/>
</dbReference>
<sequence length="108" mass="12187">MTDYKSPSGPPPNWQNQQSGSNADFYNETPTTRGVPQGNYYQQQPQQGYYQQGPPQGGYYQQQQPMYYQQQQQPVYVQQQQPAQGNNADCLTACLAGMCLCCTLDAIF</sequence>
<evidence type="ECO:0000256" key="4">
    <source>
        <dbReference type="SAM" id="MobiDB-lite"/>
    </source>
</evidence>
<feature type="region of interest" description="Disordered" evidence="4">
    <location>
        <begin position="1"/>
        <end position="64"/>
    </location>
</feature>
<feature type="compositionally biased region" description="Low complexity" evidence="4">
    <location>
        <begin position="34"/>
        <end position="64"/>
    </location>
</feature>
<dbReference type="AlphaFoldDB" id="W6MFM6"/>
<evidence type="ECO:0000313" key="6">
    <source>
        <dbReference type="EMBL" id="CDK24416.1"/>
    </source>
</evidence>
<comment type="similarity">
    <text evidence="2">Belongs to the CYSTM1 family.</text>
</comment>
<dbReference type="HOGENOM" id="CLU_162803_0_0_1"/>
<dbReference type="RefSeq" id="XP_022456433.1">
    <property type="nucleotide sequence ID" value="XM_022604913.1"/>
</dbReference>
<keyword evidence="3" id="KW-0472">Membrane</keyword>
<organism evidence="6 7">
    <name type="scientific">Kuraishia capsulata CBS 1993</name>
    <dbReference type="NCBI Taxonomy" id="1382522"/>
    <lineage>
        <taxon>Eukaryota</taxon>
        <taxon>Fungi</taxon>
        <taxon>Dikarya</taxon>
        <taxon>Ascomycota</taxon>
        <taxon>Saccharomycotina</taxon>
        <taxon>Pichiomycetes</taxon>
        <taxon>Pichiales</taxon>
        <taxon>Pichiaceae</taxon>
        <taxon>Kuraishia</taxon>
    </lineage>
</organism>
<reference evidence="6" key="2">
    <citation type="submission" date="2014-02" db="EMBL/GenBank/DDBJ databases">
        <title>Complete DNA sequence of /Kuraishia capsulata/ illustrates novel genomic features among budding yeasts (/Saccharomycotina/).</title>
        <authorList>
            <person name="Morales L."/>
            <person name="Noel B."/>
            <person name="Porcel B."/>
            <person name="Marcet-Houben M."/>
            <person name="Hullo M-F."/>
            <person name="Sacerdot C."/>
            <person name="Tekaia F."/>
            <person name="Leh-Louis V."/>
            <person name="Despons L."/>
            <person name="Khanna V."/>
            <person name="Aury J-M."/>
            <person name="Barbe V."/>
            <person name="Couloux A."/>
            <person name="Labadie K."/>
            <person name="Pelletier E."/>
            <person name="Souciet J-L."/>
            <person name="Boekhout T."/>
            <person name="Gabaldon T."/>
            <person name="Wincker P."/>
            <person name="Dujon B."/>
        </authorList>
    </citation>
    <scope>NUCLEOTIDE SEQUENCE</scope>
    <source>
        <strain evidence="6">CBS 1993</strain>
    </source>
</reference>